<evidence type="ECO:0000313" key="7">
    <source>
        <dbReference type="Proteomes" id="UP000662314"/>
    </source>
</evidence>
<dbReference type="EMBL" id="JAECZA010000023">
    <property type="protein sequence ID" value="MBH8573069.1"/>
    <property type="molecule type" value="Genomic_DNA"/>
</dbReference>
<proteinExistence type="inferred from homology"/>
<keyword evidence="4" id="KW-0812">Transmembrane</keyword>
<evidence type="ECO:0000259" key="5">
    <source>
        <dbReference type="Pfam" id="PF00487"/>
    </source>
</evidence>
<accession>A0A8J7LGK4</accession>
<feature type="transmembrane region" description="Helical" evidence="4">
    <location>
        <begin position="31"/>
        <end position="49"/>
    </location>
</feature>
<sequence length="344" mass="39990">MSDRTWTVKGIAQELQQVTADLHQVNLKAGLVRFTILGLIFLSLVTLAWSVANNVLFVAVTMLAGVFYSFWLICTHDMAHQTLTGWKWFDSIMPRLIGWPMLWPYSIYAEIHRLHHAWNGIDLRDPERVQWTWQEYEQAMPIVRWYISHQWLCDIFIFGGVGLILKTFIKGVSFQNVVAGMRRQIILDVTGIIFVHSFFLMLAIFQGEILRYILFWLILERIIGMITQTRDHLEHYALWGKFTSHQLTQLYACRNIQTSSVVSWLMGGLDYHAVHHTFSDIPFNQLPTAFKQIQSVLKKYNLPLMERESGYLKSAYCLSRNPSLIKDGDGSITPNRHRMIPVSK</sequence>
<dbReference type="GO" id="GO:0016020">
    <property type="term" value="C:membrane"/>
    <property type="evidence" value="ECO:0007669"/>
    <property type="project" value="TreeGrafter"/>
</dbReference>
<gene>
    <name evidence="6" type="ORF">I8752_08580</name>
</gene>
<keyword evidence="3" id="KW-0408">Iron</keyword>
<comment type="similarity">
    <text evidence="2">Belongs to the fatty acid desaturase type 2 family.</text>
</comment>
<comment type="caution">
    <text evidence="6">The sequence shown here is derived from an EMBL/GenBank/DDBJ whole genome shotgun (WGS) entry which is preliminary data.</text>
</comment>
<dbReference type="InterPro" id="IPR005804">
    <property type="entry name" value="FA_desaturase_dom"/>
</dbReference>
<dbReference type="Pfam" id="PF00487">
    <property type="entry name" value="FA_desaturase"/>
    <property type="match status" value="1"/>
</dbReference>
<evidence type="ECO:0000256" key="2">
    <source>
        <dbReference type="ARBA" id="ARBA00008749"/>
    </source>
</evidence>
<dbReference type="AlphaFoldDB" id="A0A8J7LGK4"/>
<evidence type="ECO:0000256" key="3">
    <source>
        <dbReference type="ARBA" id="ARBA00023004"/>
    </source>
</evidence>
<comment type="cofactor">
    <cofactor evidence="1">
        <name>Fe(2+)</name>
        <dbReference type="ChEBI" id="CHEBI:29033"/>
    </cofactor>
</comment>
<keyword evidence="4" id="KW-0472">Membrane</keyword>
<protein>
    <submittedName>
        <fullName evidence="6">Fatty acid desaturase</fullName>
    </submittedName>
</protein>
<dbReference type="InterPro" id="IPR012171">
    <property type="entry name" value="Fatty_acid_desaturase"/>
</dbReference>
<dbReference type="GO" id="GO:0016717">
    <property type="term" value="F:oxidoreductase activity, acting on paired donors, with oxidation of a pair of donors resulting in the reduction of molecular oxygen to two molecules of water"/>
    <property type="evidence" value="ECO:0007669"/>
    <property type="project" value="TreeGrafter"/>
</dbReference>
<organism evidence="6 7">
    <name type="scientific">Dendronalium phyllosphericum CENA369</name>
    <dbReference type="NCBI Taxonomy" id="1725256"/>
    <lineage>
        <taxon>Bacteria</taxon>
        <taxon>Bacillati</taxon>
        <taxon>Cyanobacteriota</taxon>
        <taxon>Cyanophyceae</taxon>
        <taxon>Nostocales</taxon>
        <taxon>Nostocaceae</taxon>
        <taxon>Dendronalium</taxon>
        <taxon>Dendronalium phyllosphericum</taxon>
    </lineage>
</organism>
<dbReference type="RefSeq" id="WP_214431883.1">
    <property type="nucleotide sequence ID" value="NZ_CAWPUQ010000119.1"/>
</dbReference>
<feature type="transmembrane region" description="Helical" evidence="4">
    <location>
        <begin position="189"/>
        <end position="219"/>
    </location>
</feature>
<feature type="domain" description="Fatty acid desaturase" evidence="5">
    <location>
        <begin position="56"/>
        <end position="306"/>
    </location>
</feature>
<dbReference type="PANTHER" id="PTHR19353">
    <property type="entry name" value="FATTY ACID DESATURASE 2"/>
    <property type="match status" value="1"/>
</dbReference>
<keyword evidence="4" id="KW-1133">Transmembrane helix</keyword>
<keyword evidence="7" id="KW-1185">Reference proteome</keyword>
<evidence type="ECO:0000256" key="4">
    <source>
        <dbReference type="SAM" id="Phobius"/>
    </source>
</evidence>
<reference evidence="6 7" key="1">
    <citation type="journal article" date="2021" name="Int. J. Syst. Evol. Microbiol.">
        <title>Amazonocrinis nigriterrae gen. nov., sp. nov., Atlanticothrix silvestris gen. nov., sp. nov. and Dendronalium phyllosphericum gen. nov., sp. nov., nostocacean cyanobacteria from Brazilian environments.</title>
        <authorList>
            <person name="Alvarenga D.O."/>
            <person name="Andreote A.P.D."/>
            <person name="Branco L.H.Z."/>
            <person name="Delbaje E."/>
            <person name="Cruz R.B."/>
            <person name="Varani A.M."/>
            <person name="Fiore M.F."/>
        </authorList>
    </citation>
    <scope>NUCLEOTIDE SEQUENCE [LARGE SCALE GENOMIC DNA]</scope>
    <source>
        <strain evidence="6 7">CENA369</strain>
    </source>
</reference>
<name>A0A8J7LGK4_9NOST</name>
<evidence type="ECO:0000256" key="1">
    <source>
        <dbReference type="ARBA" id="ARBA00001954"/>
    </source>
</evidence>
<dbReference type="GO" id="GO:0008610">
    <property type="term" value="P:lipid biosynthetic process"/>
    <property type="evidence" value="ECO:0007669"/>
    <property type="project" value="UniProtKB-ARBA"/>
</dbReference>
<feature type="transmembrane region" description="Helical" evidence="4">
    <location>
        <begin position="55"/>
        <end position="74"/>
    </location>
</feature>
<dbReference type="Proteomes" id="UP000662314">
    <property type="component" value="Unassembled WGS sequence"/>
</dbReference>
<evidence type="ECO:0000313" key="6">
    <source>
        <dbReference type="EMBL" id="MBH8573069.1"/>
    </source>
</evidence>
<dbReference type="PANTHER" id="PTHR19353:SF19">
    <property type="entry name" value="DELTA(5) FATTY ACID DESATURASE C-RELATED"/>
    <property type="match status" value="1"/>
</dbReference>